<dbReference type="STRING" id="1314800.A0A1B7MDD4"/>
<sequence>MLIPDAQPYFELGHATTYQTPVTNSTPQNSFVYGESDSHLSFPVEVTLRNLTASITKVGNFPVARGGFGEVWKCIHHTDHGPTDVAVKALLIYASDQLGDSEGMKKKTTRIQREIRTCARLEHRNILPVLGYTYGFGPLMAIVCPWAENGNLTTYLERQDITLAVVRRFQILTDITTGLQYLHVNNVIHGDLTG</sequence>
<dbReference type="PANTHER" id="PTHR44329">
    <property type="entry name" value="SERINE/THREONINE-PROTEIN KINASE TNNI3K-RELATED"/>
    <property type="match status" value="1"/>
</dbReference>
<keyword evidence="2" id="KW-0808">Transferase</keyword>
<proteinExistence type="predicted"/>
<accession>A0A1B7MDD4</accession>
<keyword evidence="3" id="KW-1185">Reference proteome</keyword>
<dbReference type="Pfam" id="PF07714">
    <property type="entry name" value="PK_Tyr_Ser-Thr"/>
    <property type="match status" value="1"/>
</dbReference>
<dbReference type="Gene3D" id="1.10.510.10">
    <property type="entry name" value="Transferase(Phosphotransferase) domain 1"/>
    <property type="match status" value="1"/>
</dbReference>
<dbReference type="OrthoDB" id="2671339at2759"/>
<dbReference type="InterPro" id="IPR051681">
    <property type="entry name" value="Ser/Thr_Kinases-Pseudokinases"/>
</dbReference>
<keyword evidence="2" id="KW-0418">Kinase</keyword>
<dbReference type="InterPro" id="IPR011009">
    <property type="entry name" value="Kinase-like_dom_sf"/>
</dbReference>
<dbReference type="InterPro" id="IPR000719">
    <property type="entry name" value="Prot_kinase_dom"/>
</dbReference>
<dbReference type="EMBL" id="KV450187">
    <property type="protein sequence ID" value="OAX30611.1"/>
    <property type="molecule type" value="Genomic_DNA"/>
</dbReference>
<organism evidence="2 3">
    <name type="scientific">Rhizopogon vinicolor AM-OR11-026</name>
    <dbReference type="NCBI Taxonomy" id="1314800"/>
    <lineage>
        <taxon>Eukaryota</taxon>
        <taxon>Fungi</taxon>
        <taxon>Dikarya</taxon>
        <taxon>Basidiomycota</taxon>
        <taxon>Agaricomycotina</taxon>
        <taxon>Agaricomycetes</taxon>
        <taxon>Agaricomycetidae</taxon>
        <taxon>Boletales</taxon>
        <taxon>Suillineae</taxon>
        <taxon>Rhizopogonaceae</taxon>
        <taxon>Rhizopogon</taxon>
    </lineage>
</organism>
<feature type="non-terminal residue" evidence="2">
    <location>
        <position position="194"/>
    </location>
</feature>
<dbReference type="PANTHER" id="PTHR44329:SF214">
    <property type="entry name" value="PROTEIN KINASE DOMAIN-CONTAINING PROTEIN"/>
    <property type="match status" value="1"/>
</dbReference>
<evidence type="ECO:0000313" key="3">
    <source>
        <dbReference type="Proteomes" id="UP000092154"/>
    </source>
</evidence>
<gene>
    <name evidence="2" type="ORF">K503DRAFT_860986</name>
</gene>
<dbReference type="GO" id="GO:0005524">
    <property type="term" value="F:ATP binding"/>
    <property type="evidence" value="ECO:0007669"/>
    <property type="project" value="InterPro"/>
</dbReference>
<protein>
    <submittedName>
        <fullName evidence="2">Kinase-like protein</fullName>
    </submittedName>
</protein>
<dbReference type="SUPFAM" id="SSF56112">
    <property type="entry name" value="Protein kinase-like (PK-like)"/>
    <property type="match status" value="1"/>
</dbReference>
<dbReference type="GO" id="GO:0004674">
    <property type="term" value="F:protein serine/threonine kinase activity"/>
    <property type="evidence" value="ECO:0007669"/>
    <property type="project" value="TreeGrafter"/>
</dbReference>
<dbReference type="PROSITE" id="PS50011">
    <property type="entry name" value="PROTEIN_KINASE_DOM"/>
    <property type="match status" value="1"/>
</dbReference>
<dbReference type="InParanoid" id="A0A1B7MDD4"/>
<dbReference type="InterPro" id="IPR001245">
    <property type="entry name" value="Ser-Thr/Tyr_kinase_cat_dom"/>
</dbReference>
<dbReference type="Proteomes" id="UP000092154">
    <property type="component" value="Unassembled WGS sequence"/>
</dbReference>
<reference evidence="2 3" key="1">
    <citation type="submission" date="2016-06" db="EMBL/GenBank/DDBJ databases">
        <title>Comparative genomics of the ectomycorrhizal sister species Rhizopogon vinicolor and Rhizopogon vesiculosus (Basidiomycota: Boletales) reveals a divergence of the mating type B locus.</title>
        <authorList>
            <consortium name="DOE Joint Genome Institute"/>
            <person name="Mujic A.B."/>
            <person name="Kuo A."/>
            <person name="Tritt A."/>
            <person name="Lipzen A."/>
            <person name="Chen C."/>
            <person name="Johnson J."/>
            <person name="Sharma A."/>
            <person name="Barry K."/>
            <person name="Grigoriev I.V."/>
            <person name="Spatafora J.W."/>
        </authorList>
    </citation>
    <scope>NUCLEOTIDE SEQUENCE [LARGE SCALE GENOMIC DNA]</scope>
    <source>
        <strain evidence="2 3">AM-OR11-026</strain>
    </source>
</reference>
<dbReference type="AlphaFoldDB" id="A0A1B7MDD4"/>
<evidence type="ECO:0000259" key="1">
    <source>
        <dbReference type="PROSITE" id="PS50011"/>
    </source>
</evidence>
<name>A0A1B7MDD4_9AGAM</name>
<evidence type="ECO:0000313" key="2">
    <source>
        <dbReference type="EMBL" id="OAX30611.1"/>
    </source>
</evidence>
<feature type="domain" description="Protein kinase" evidence="1">
    <location>
        <begin position="57"/>
        <end position="194"/>
    </location>
</feature>